<dbReference type="InterPro" id="IPR016181">
    <property type="entry name" value="Acyl_CoA_acyltransferase"/>
</dbReference>
<sequence>MTSTTISERPAEATETSSTTTMPGDVVLRPARTTDLPRIVELNNASTPAVPHTGESEMAELVDSSTLTLVAAEPETDEPVGFVVAFDGDATFEAENFDWFAERDYSHYYVDRIVLGEGARDRGVGRKFYDEIFDEARRNGRKEVTCEVNIEPMNAGSLRFHGRLGFEDRGEQLIHEGTVTVRKLAAPVR</sequence>
<protein>
    <submittedName>
        <fullName evidence="5">GNAT family acetyltransferase</fullName>
    </submittedName>
</protein>
<dbReference type="PANTHER" id="PTHR43877">
    <property type="entry name" value="AMINOALKYLPHOSPHONATE N-ACETYLTRANSFERASE-RELATED-RELATED"/>
    <property type="match status" value="1"/>
</dbReference>
<dbReference type="PROSITE" id="PS51186">
    <property type="entry name" value="GNAT"/>
    <property type="match status" value="1"/>
</dbReference>
<dbReference type="Proteomes" id="UP001321475">
    <property type="component" value="Chromosome"/>
</dbReference>
<feature type="region of interest" description="Disordered" evidence="3">
    <location>
        <begin position="1"/>
        <end position="25"/>
    </location>
</feature>
<evidence type="ECO:0000256" key="1">
    <source>
        <dbReference type="ARBA" id="ARBA00022679"/>
    </source>
</evidence>
<dbReference type="InterPro" id="IPR050832">
    <property type="entry name" value="Bact_Acetyltransf"/>
</dbReference>
<dbReference type="InterPro" id="IPR000182">
    <property type="entry name" value="GNAT_dom"/>
</dbReference>
<dbReference type="SUPFAM" id="SSF55729">
    <property type="entry name" value="Acyl-CoA N-acyltransferases (Nat)"/>
    <property type="match status" value="1"/>
</dbReference>
<evidence type="ECO:0000313" key="5">
    <source>
        <dbReference type="EMBL" id="BDZ43049.1"/>
    </source>
</evidence>
<keyword evidence="1" id="KW-0808">Transferase</keyword>
<evidence type="ECO:0000256" key="2">
    <source>
        <dbReference type="ARBA" id="ARBA00023315"/>
    </source>
</evidence>
<reference evidence="6" key="1">
    <citation type="journal article" date="2019" name="Int. J. Syst. Evol. Microbiol.">
        <title>The Global Catalogue of Microorganisms (GCM) 10K type strain sequencing project: providing services to taxonomists for standard genome sequencing and annotation.</title>
        <authorList>
            <consortium name="The Broad Institute Genomics Platform"/>
            <consortium name="The Broad Institute Genome Sequencing Center for Infectious Disease"/>
            <person name="Wu L."/>
            <person name="Ma J."/>
        </authorList>
    </citation>
    <scope>NUCLEOTIDE SEQUENCE [LARGE SCALE GENOMIC DNA]</scope>
    <source>
        <strain evidence="6">NBRC 108565</strain>
    </source>
</reference>
<dbReference type="Pfam" id="PF00583">
    <property type="entry name" value="Acetyltransf_1"/>
    <property type="match status" value="1"/>
</dbReference>
<feature type="domain" description="N-acetyltransferase" evidence="4">
    <location>
        <begin position="26"/>
        <end position="186"/>
    </location>
</feature>
<dbReference type="PANTHER" id="PTHR43877:SF2">
    <property type="entry name" value="AMINOALKYLPHOSPHONATE N-ACETYLTRANSFERASE-RELATED"/>
    <property type="match status" value="1"/>
</dbReference>
<accession>A0ABM8G4T2</accession>
<gene>
    <name evidence="5" type="ORF">GCM10025865_23480</name>
</gene>
<keyword evidence="6" id="KW-1185">Reference proteome</keyword>
<dbReference type="PIRSF" id="PIRSF028520">
    <property type="entry name" value="UCP028520"/>
    <property type="match status" value="1"/>
</dbReference>
<evidence type="ECO:0000259" key="4">
    <source>
        <dbReference type="PROSITE" id="PS51186"/>
    </source>
</evidence>
<proteinExistence type="predicted"/>
<dbReference type="RefSeq" id="WP_286217384.1">
    <property type="nucleotide sequence ID" value="NZ_AP027729.1"/>
</dbReference>
<keyword evidence="2" id="KW-0012">Acyltransferase</keyword>
<dbReference type="CDD" id="cd04301">
    <property type="entry name" value="NAT_SF"/>
    <property type="match status" value="1"/>
</dbReference>
<dbReference type="EMBL" id="AP027729">
    <property type="protein sequence ID" value="BDZ43049.1"/>
    <property type="molecule type" value="Genomic_DNA"/>
</dbReference>
<evidence type="ECO:0000313" key="6">
    <source>
        <dbReference type="Proteomes" id="UP001321475"/>
    </source>
</evidence>
<evidence type="ECO:0000256" key="3">
    <source>
        <dbReference type="SAM" id="MobiDB-lite"/>
    </source>
</evidence>
<name>A0ABM8G4T2_9CELL</name>
<dbReference type="Gene3D" id="3.40.630.30">
    <property type="match status" value="1"/>
</dbReference>
<dbReference type="InterPro" id="IPR016890">
    <property type="entry name" value="UCP028520"/>
</dbReference>
<organism evidence="5 6">
    <name type="scientific">Paraoerskovia sediminicola</name>
    <dbReference type="NCBI Taxonomy" id="1138587"/>
    <lineage>
        <taxon>Bacteria</taxon>
        <taxon>Bacillati</taxon>
        <taxon>Actinomycetota</taxon>
        <taxon>Actinomycetes</taxon>
        <taxon>Micrococcales</taxon>
        <taxon>Cellulomonadaceae</taxon>
        <taxon>Paraoerskovia</taxon>
    </lineage>
</organism>